<reference evidence="3" key="1">
    <citation type="submission" date="2016-10" db="EMBL/GenBank/DDBJ databases">
        <authorList>
            <person name="Varghese N."/>
            <person name="Submissions S."/>
        </authorList>
    </citation>
    <scope>NUCLEOTIDE SEQUENCE [LARGE SCALE GENOMIC DNA]</scope>
    <source>
        <strain evidence="3">DSM 22017</strain>
    </source>
</reference>
<keyword evidence="1" id="KW-0732">Signal</keyword>
<organism evidence="2 3">
    <name type="scientific">Nocardioides exalbidus</name>
    <dbReference type="NCBI Taxonomy" id="402596"/>
    <lineage>
        <taxon>Bacteria</taxon>
        <taxon>Bacillati</taxon>
        <taxon>Actinomycetota</taxon>
        <taxon>Actinomycetes</taxon>
        <taxon>Propionibacteriales</taxon>
        <taxon>Nocardioidaceae</taxon>
        <taxon>Nocardioides</taxon>
    </lineage>
</organism>
<accession>A0A1H4L9X2</accession>
<dbReference type="EMBL" id="FNRT01000002">
    <property type="protein sequence ID" value="SEB66972.1"/>
    <property type="molecule type" value="Genomic_DNA"/>
</dbReference>
<proteinExistence type="predicted"/>
<protein>
    <submittedName>
        <fullName evidence="2">Uncharacterized protein</fullName>
    </submittedName>
</protein>
<dbReference type="Proteomes" id="UP000198742">
    <property type="component" value="Unassembled WGS sequence"/>
</dbReference>
<evidence type="ECO:0000256" key="1">
    <source>
        <dbReference type="SAM" id="SignalP"/>
    </source>
</evidence>
<evidence type="ECO:0000313" key="2">
    <source>
        <dbReference type="EMBL" id="SEB66972.1"/>
    </source>
</evidence>
<dbReference type="RefSeq" id="WP_090967973.1">
    <property type="nucleotide sequence ID" value="NZ_FNRT01000002.1"/>
</dbReference>
<keyword evidence="3" id="KW-1185">Reference proteome</keyword>
<dbReference type="AlphaFoldDB" id="A0A1H4L9X2"/>
<sequence length="261" mass="27645">MKYGIANLNEARPSRRAVVRTAAWSVPVISVAATAPAFAASPCDARTDQALSWNGGNVTFTRTSDTVASATLVPATNVPALTLDVKASYTGLMKAGYENPGTNTVNPSLRRSANVGNLNKSGISLWQATTRDTPSPTQDTGTYVFTFSRPVTNLRFTITDIDSATGDFRDALTLTSGYTASYPATITKTTAAGVGEYFIATGENTPTDNSTGNAGNLTITYPGTISSFTIQYSNSASSFNNTLDQDQTIYVSDLTFNYKPC</sequence>
<name>A0A1H4L9X2_9ACTN</name>
<dbReference type="STRING" id="402596.SAMN04489844_0806"/>
<gene>
    <name evidence="2" type="ORF">SAMN04489844_0806</name>
</gene>
<evidence type="ECO:0000313" key="3">
    <source>
        <dbReference type="Proteomes" id="UP000198742"/>
    </source>
</evidence>
<dbReference type="OrthoDB" id="3783351at2"/>
<feature type="chain" id="PRO_5011627828" evidence="1">
    <location>
        <begin position="40"/>
        <end position="261"/>
    </location>
</feature>
<feature type="signal peptide" evidence="1">
    <location>
        <begin position="1"/>
        <end position="39"/>
    </location>
</feature>